<reference evidence="2" key="1">
    <citation type="journal article" date="2023" name="Nat. Plants">
        <title>Single-cell RNA sequencing provides a high-resolution roadmap for understanding the multicellular compartmentation of specialized metabolism.</title>
        <authorList>
            <person name="Sun S."/>
            <person name="Shen X."/>
            <person name="Li Y."/>
            <person name="Li Y."/>
            <person name="Wang S."/>
            <person name="Li R."/>
            <person name="Zhang H."/>
            <person name="Shen G."/>
            <person name="Guo B."/>
            <person name="Wei J."/>
            <person name="Xu J."/>
            <person name="St-Pierre B."/>
            <person name="Chen S."/>
            <person name="Sun C."/>
        </authorList>
    </citation>
    <scope>NUCLEOTIDE SEQUENCE [LARGE SCALE GENOMIC DNA]</scope>
</reference>
<name>A0ACC0AL08_CATRO</name>
<evidence type="ECO:0000313" key="2">
    <source>
        <dbReference type="Proteomes" id="UP001060085"/>
    </source>
</evidence>
<keyword evidence="2" id="KW-1185">Reference proteome</keyword>
<accession>A0ACC0AL08</accession>
<comment type="caution">
    <text evidence="1">The sequence shown here is derived from an EMBL/GenBank/DDBJ whole genome shotgun (WGS) entry which is preliminary data.</text>
</comment>
<dbReference type="Proteomes" id="UP001060085">
    <property type="component" value="Linkage Group LG05"/>
</dbReference>
<evidence type="ECO:0000313" key="1">
    <source>
        <dbReference type="EMBL" id="KAI5661406.1"/>
    </source>
</evidence>
<sequence>MKLPAIYHFSQYCLLVKCFTGTNHTNRIEHKKDTYIDRQGESPAIVEELFQPATSFHLNPSNRRSGSAGQSGSPWKGWRRKEKREKEEGAVVVKEKRRRREGEERVIRQQGGEEKNGEREEGNKERRRRERRR</sequence>
<dbReference type="EMBL" id="CM044705">
    <property type="protein sequence ID" value="KAI5661406.1"/>
    <property type="molecule type" value="Genomic_DNA"/>
</dbReference>
<gene>
    <name evidence="1" type="ORF">M9H77_20729</name>
</gene>
<proteinExistence type="predicted"/>
<protein>
    <submittedName>
        <fullName evidence="1">Uncharacterized protein</fullName>
    </submittedName>
</protein>
<organism evidence="1 2">
    <name type="scientific">Catharanthus roseus</name>
    <name type="common">Madagascar periwinkle</name>
    <name type="synonym">Vinca rosea</name>
    <dbReference type="NCBI Taxonomy" id="4058"/>
    <lineage>
        <taxon>Eukaryota</taxon>
        <taxon>Viridiplantae</taxon>
        <taxon>Streptophyta</taxon>
        <taxon>Embryophyta</taxon>
        <taxon>Tracheophyta</taxon>
        <taxon>Spermatophyta</taxon>
        <taxon>Magnoliopsida</taxon>
        <taxon>eudicotyledons</taxon>
        <taxon>Gunneridae</taxon>
        <taxon>Pentapetalae</taxon>
        <taxon>asterids</taxon>
        <taxon>lamiids</taxon>
        <taxon>Gentianales</taxon>
        <taxon>Apocynaceae</taxon>
        <taxon>Rauvolfioideae</taxon>
        <taxon>Vinceae</taxon>
        <taxon>Catharanthinae</taxon>
        <taxon>Catharanthus</taxon>
    </lineage>
</organism>